<dbReference type="AlphaFoldDB" id="A0A1H0V6N0"/>
<evidence type="ECO:0000313" key="1">
    <source>
        <dbReference type="EMBL" id="KAB0488722.1"/>
    </source>
</evidence>
<evidence type="ECO:0000313" key="6">
    <source>
        <dbReference type="Proteomes" id="UP000460142"/>
    </source>
</evidence>
<accession>A0A1H0V6N0</accession>
<dbReference type="RefSeq" id="WP_075944873.1">
    <property type="nucleotide sequence ID" value="NZ_LT629709.1"/>
</dbReference>
<dbReference type="Proteomes" id="UP000186756">
    <property type="component" value="Unassembled WGS sequence"/>
</dbReference>
<evidence type="ECO:0000313" key="5">
    <source>
        <dbReference type="Proteomes" id="UP000198549"/>
    </source>
</evidence>
<evidence type="ECO:0000313" key="3">
    <source>
        <dbReference type="EMBL" id="SDP74199.1"/>
    </source>
</evidence>
<gene>
    <name evidence="2" type="ORF">BVK86_02330</name>
    <name evidence="1" type="ORF">F7R15_02345</name>
    <name evidence="3" type="ORF">SAMN04490202_5909</name>
</gene>
<evidence type="ECO:0000313" key="4">
    <source>
        <dbReference type="Proteomes" id="UP000186756"/>
    </source>
</evidence>
<reference evidence="2" key="3">
    <citation type="submission" date="2017-01" db="EMBL/GenBank/DDBJ databases">
        <authorList>
            <person name="Mah S.A."/>
            <person name="Swanson W.J."/>
            <person name="Moy G.W."/>
            <person name="Vacquier V.D."/>
        </authorList>
    </citation>
    <scope>NUCLEOTIDE SEQUENCE [LARGE SCALE GENOMIC DNA]</scope>
    <source>
        <strain evidence="2">MT1</strain>
    </source>
</reference>
<dbReference type="OrthoDB" id="5344363at2"/>
<organism evidence="3 5">
    <name type="scientific">Pseudomonas reinekei</name>
    <dbReference type="NCBI Taxonomy" id="395598"/>
    <lineage>
        <taxon>Bacteria</taxon>
        <taxon>Pseudomonadati</taxon>
        <taxon>Pseudomonadota</taxon>
        <taxon>Gammaproteobacteria</taxon>
        <taxon>Pseudomonadales</taxon>
        <taxon>Pseudomonadaceae</taxon>
        <taxon>Pseudomonas</taxon>
    </lineage>
</organism>
<name>A0A1H0V6N0_PSERE</name>
<reference evidence="3 5" key="1">
    <citation type="submission" date="2016-10" db="EMBL/GenBank/DDBJ databases">
        <authorList>
            <person name="de Groot N.N."/>
        </authorList>
    </citation>
    <scope>NUCLEOTIDE SEQUENCE [LARGE SCALE GENOMIC DNA]</scope>
    <source>
        <strain evidence="3 5">BS3776</strain>
    </source>
</reference>
<dbReference type="Pfam" id="PF07073">
    <property type="entry name" value="ROF"/>
    <property type="match status" value="1"/>
</dbReference>
<dbReference type="InterPro" id="IPR009778">
    <property type="entry name" value="ROF"/>
</dbReference>
<dbReference type="Proteomes" id="UP000198549">
    <property type="component" value="Chromosome I"/>
</dbReference>
<reference evidence="4" key="2">
    <citation type="submission" date="2017-01" db="EMBL/GenBank/DDBJ databases">
        <authorList>
            <person name="Poblete-Castro I."/>
        </authorList>
    </citation>
    <scope>NUCLEOTIDE SEQUENCE [LARGE SCALE GENOMIC DNA]</scope>
    <source>
        <strain evidence="4">DSM 18361 / CCUG 53116 / MT1</strain>
    </source>
</reference>
<dbReference type="Gene3D" id="2.30.30.400">
    <property type="entry name" value="Rof-like"/>
    <property type="match status" value="1"/>
</dbReference>
<dbReference type="SUPFAM" id="SSF101744">
    <property type="entry name" value="Rof/RNase P subunit-like"/>
    <property type="match status" value="1"/>
</dbReference>
<dbReference type="EMBL" id="VZPS01000001">
    <property type="protein sequence ID" value="KAB0488722.1"/>
    <property type="molecule type" value="Genomic_DNA"/>
</dbReference>
<dbReference type="InterPro" id="IPR038626">
    <property type="entry name" value="Rof-like_sf"/>
</dbReference>
<proteinExistence type="predicted"/>
<sequence>MNTYQPMNCDLYDYLEVACMRGYRLDVELKDGTRLEAKALDTRTSAEKEEFLRVETANGQQEIRLDQLLAVTPLDANAQFGRVVFTDAVCTF</sequence>
<dbReference type="Proteomes" id="UP000460142">
    <property type="component" value="Unassembled WGS sequence"/>
</dbReference>
<evidence type="ECO:0000313" key="2">
    <source>
        <dbReference type="EMBL" id="OLU06217.1"/>
    </source>
</evidence>
<dbReference type="EMBL" id="MSTQ01000001">
    <property type="protein sequence ID" value="OLU06217.1"/>
    <property type="molecule type" value="Genomic_DNA"/>
</dbReference>
<reference evidence="1 6" key="4">
    <citation type="submission" date="2019-09" db="EMBL/GenBank/DDBJ databases">
        <title>Draft genome sequences of 48 bacterial type strains from the CCUG.</title>
        <authorList>
            <person name="Tunovic T."/>
            <person name="Pineiro-Iglesias B."/>
            <person name="Unosson C."/>
            <person name="Inganas E."/>
            <person name="Ohlen M."/>
            <person name="Cardew S."/>
            <person name="Jensie-Markopoulos S."/>
            <person name="Salva-Serra F."/>
            <person name="Jaen-Luchoro D."/>
            <person name="Karlsson R."/>
            <person name="Svensson-Stadler L."/>
            <person name="Chun J."/>
            <person name="Moore E."/>
        </authorList>
    </citation>
    <scope>NUCLEOTIDE SEQUENCE [LARGE SCALE GENOMIC DNA]</scope>
    <source>
        <strain evidence="1 6">CCUG 53116</strain>
    </source>
</reference>
<protein>
    <submittedName>
        <fullName evidence="1 3">Transcriptional antiterminator</fullName>
    </submittedName>
</protein>
<keyword evidence="4" id="KW-1185">Reference proteome</keyword>
<dbReference type="EMBL" id="LT629709">
    <property type="protein sequence ID" value="SDP74199.1"/>
    <property type="molecule type" value="Genomic_DNA"/>
</dbReference>
<dbReference type="InterPro" id="IPR023534">
    <property type="entry name" value="Rof/RNase_P-like"/>
</dbReference>